<reference evidence="7 8" key="1">
    <citation type="submission" date="2019-03" db="EMBL/GenBank/DDBJ databases">
        <title>Genomic Encyclopedia of Type Strains, Phase IV (KMG-IV): sequencing the most valuable type-strain genomes for metagenomic binning, comparative biology and taxonomic classification.</title>
        <authorList>
            <person name="Goeker M."/>
        </authorList>
    </citation>
    <scope>NUCLEOTIDE SEQUENCE [LARGE SCALE GENOMIC DNA]</scope>
    <source>
        <strain evidence="7 8">DSM 25964</strain>
    </source>
</reference>
<dbReference type="RefSeq" id="WP_133957604.1">
    <property type="nucleotide sequence ID" value="NZ_SORI01000008.1"/>
</dbReference>
<dbReference type="InterPro" id="IPR045584">
    <property type="entry name" value="Pilin-like"/>
</dbReference>
<dbReference type="SUPFAM" id="SSF54523">
    <property type="entry name" value="Pili subunits"/>
    <property type="match status" value="1"/>
</dbReference>
<evidence type="ECO:0000256" key="6">
    <source>
        <dbReference type="SAM" id="Phobius"/>
    </source>
</evidence>
<dbReference type="PROSITE" id="PS00409">
    <property type="entry name" value="PROKAR_NTER_METHYL"/>
    <property type="match status" value="1"/>
</dbReference>
<dbReference type="GO" id="GO:0009279">
    <property type="term" value="C:cell outer membrane"/>
    <property type="evidence" value="ECO:0007669"/>
    <property type="project" value="UniProtKB-SubCell"/>
</dbReference>
<sequence length="190" mass="20649">MNTAWGRGLHCSKRSGFTLVELLIVIIIIGILAGAMLLVRQRGQDSADATVIINDLRTMKAAALMFDADNPKRDLTPLIGVNAIKHLEKFMDRPVDETRDFLYIFPDMSGGGGGGSIPTFEFKWYVLRMLYTLPPGGGIPMMATEGCKKKLADMAESTALLGGSDPSSFFTGGTDRPFVVTDMIVGMRVK</sequence>
<dbReference type="InterPro" id="IPR000983">
    <property type="entry name" value="Bac_GSPG_pilin"/>
</dbReference>
<dbReference type="PRINTS" id="PR00813">
    <property type="entry name" value="BCTERIALGSPG"/>
</dbReference>
<dbReference type="GO" id="GO:0015627">
    <property type="term" value="C:type II protein secretion system complex"/>
    <property type="evidence" value="ECO:0007669"/>
    <property type="project" value="InterPro"/>
</dbReference>
<dbReference type="EMBL" id="SORI01000008">
    <property type="protein sequence ID" value="TDY60586.1"/>
    <property type="molecule type" value="Genomic_DNA"/>
</dbReference>
<keyword evidence="8" id="KW-1185">Reference proteome</keyword>
<dbReference type="GO" id="GO:0042597">
    <property type="term" value="C:periplasmic space"/>
    <property type="evidence" value="ECO:0007669"/>
    <property type="project" value="UniProtKB-SubCell"/>
</dbReference>
<evidence type="ECO:0000313" key="7">
    <source>
        <dbReference type="EMBL" id="TDY60586.1"/>
    </source>
</evidence>
<proteinExistence type="predicted"/>
<evidence type="ECO:0000256" key="2">
    <source>
        <dbReference type="ARBA" id="ARBA00004418"/>
    </source>
</evidence>
<dbReference type="InterPro" id="IPR012902">
    <property type="entry name" value="N_methyl_site"/>
</dbReference>
<keyword evidence="6" id="KW-0472">Membrane</keyword>
<name>A0A4R8MA98_9BACT</name>
<dbReference type="NCBIfam" id="TIGR02532">
    <property type="entry name" value="IV_pilin_GFxxxE"/>
    <property type="match status" value="1"/>
</dbReference>
<dbReference type="GO" id="GO:0015628">
    <property type="term" value="P:protein secretion by the type II secretion system"/>
    <property type="evidence" value="ECO:0007669"/>
    <property type="project" value="InterPro"/>
</dbReference>
<dbReference type="Gene3D" id="3.30.700.10">
    <property type="entry name" value="Glycoprotein, Type 4 Pilin"/>
    <property type="match status" value="1"/>
</dbReference>
<evidence type="ECO:0000256" key="5">
    <source>
        <dbReference type="ARBA" id="ARBA00023237"/>
    </source>
</evidence>
<accession>A0A4R8MA98</accession>
<protein>
    <submittedName>
        <fullName evidence="7">Prepilin-type N-terminal cleavage/methylation domain-containing protein</fullName>
    </submittedName>
</protein>
<comment type="subcellular location">
    <subcellularLocation>
        <location evidence="1">Cell outer membrane</location>
        <topology evidence="1">Single-pass membrane protein</topology>
    </subcellularLocation>
    <subcellularLocation>
        <location evidence="2">Periplasm</location>
    </subcellularLocation>
</comment>
<evidence type="ECO:0000313" key="8">
    <source>
        <dbReference type="Proteomes" id="UP000295066"/>
    </source>
</evidence>
<keyword evidence="3" id="KW-0488">Methylation</keyword>
<evidence type="ECO:0000256" key="1">
    <source>
        <dbReference type="ARBA" id="ARBA00004203"/>
    </source>
</evidence>
<feature type="transmembrane region" description="Helical" evidence="6">
    <location>
        <begin position="20"/>
        <end position="39"/>
    </location>
</feature>
<keyword evidence="4" id="KW-0574">Periplasm</keyword>
<organism evidence="7 8">
    <name type="scientific">Aminivibrio pyruvatiphilus</name>
    <dbReference type="NCBI Taxonomy" id="1005740"/>
    <lineage>
        <taxon>Bacteria</taxon>
        <taxon>Thermotogati</taxon>
        <taxon>Synergistota</taxon>
        <taxon>Synergistia</taxon>
        <taxon>Synergistales</taxon>
        <taxon>Aminobacteriaceae</taxon>
        <taxon>Aminivibrio</taxon>
    </lineage>
</organism>
<dbReference type="AlphaFoldDB" id="A0A4R8MA98"/>
<keyword evidence="5" id="KW-0998">Cell outer membrane</keyword>
<evidence type="ECO:0000256" key="4">
    <source>
        <dbReference type="ARBA" id="ARBA00022764"/>
    </source>
</evidence>
<dbReference type="Pfam" id="PF07963">
    <property type="entry name" value="N_methyl"/>
    <property type="match status" value="1"/>
</dbReference>
<keyword evidence="6" id="KW-1133">Transmembrane helix</keyword>
<gene>
    <name evidence="7" type="ORF">C8D99_108135</name>
</gene>
<comment type="caution">
    <text evidence="7">The sequence shown here is derived from an EMBL/GenBank/DDBJ whole genome shotgun (WGS) entry which is preliminary data.</text>
</comment>
<dbReference type="Proteomes" id="UP000295066">
    <property type="component" value="Unassembled WGS sequence"/>
</dbReference>
<evidence type="ECO:0000256" key="3">
    <source>
        <dbReference type="ARBA" id="ARBA00022481"/>
    </source>
</evidence>
<keyword evidence="6" id="KW-0812">Transmembrane</keyword>